<comment type="caution">
    <text evidence="4">The sequence shown here is derived from an EMBL/GenBank/DDBJ whole genome shotgun (WGS) entry which is preliminary data.</text>
</comment>
<dbReference type="Gene3D" id="3.30.1360.120">
    <property type="entry name" value="Probable tRNA modification gtpase trme, domain 1"/>
    <property type="match status" value="1"/>
</dbReference>
<feature type="domain" description="GCVT N-terminal" evidence="2">
    <location>
        <begin position="18"/>
        <end position="271"/>
    </location>
</feature>
<feature type="binding site" evidence="1">
    <location>
        <position position="203"/>
    </location>
    <ligand>
        <name>substrate</name>
    </ligand>
</feature>
<evidence type="ECO:0000259" key="2">
    <source>
        <dbReference type="Pfam" id="PF01571"/>
    </source>
</evidence>
<proteinExistence type="predicted"/>
<dbReference type="PANTHER" id="PTHR43757:SF2">
    <property type="entry name" value="AMINOMETHYLTRANSFERASE, MITOCHONDRIAL"/>
    <property type="match status" value="1"/>
</dbReference>
<evidence type="ECO:0000313" key="5">
    <source>
        <dbReference type="Proteomes" id="UP000325291"/>
    </source>
</evidence>
<reference evidence="4 5" key="1">
    <citation type="submission" date="2019-07" db="EMBL/GenBank/DDBJ databases">
        <title>Aquicoccus porphyridii gen. nov., sp. nov., isolated from a small marine red alga, Porphyridium marinum.</title>
        <authorList>
            <person name="Liu L."/>
        </authorList>
    </citation>
    <scope>NUCLEOTIDE SEQUENCE [LARGE SCALE GENOMIC DNA]</scope>
    <source>
        <strain evidence="4 5">L1 8-17</strain>
    </source>
</reference>
<sequence>MPFQISIGPNLRKSAFFDATVQSGVQNFSVYNHMLIPGHFGDPEAEYDRLLNGVAMWDVAAQRQVELRGPDAGRLAQYLTPRDLTKTWVGQGRYVPLCDHDGWLINDPVLLKLAEDRYWLSVADSDIHLWAAAIGHERGWDVQVDEPDVSPLAIQGPKAVDVAAALFGDSVRDMRHFAFEKITLAGIPMILARSGWSKQGGFELYLMDSARGSDLWAMVAEAGAPFGIGPGAPNDIERLESGLISYGADMRWQTARANPFEVGLSAMVNLEAGHDFVGRAALERIAAEGPARRRVGLVLDGRPTPPDHSVPLAMGDSVIGQVCEFAFSRRFDQTIGVGLVRADLVDTAEGLTTVLEEGAVDTRIAPLPFGKK</sequence>
<dbReference type="Pfam" id="PF01571">
    <property type="entry name" value="GCV_T"/>
    <property type="match status" value="1"/>
</dbReference>
<dbReference type="InterPro" id="IPR013977">
    <property type="entry name" value="GcvT_C"/>
</dbReference>
<dbReference type="Proteomes" id="UP000325291">
    <property type="component" value="Unassembled WGS sequence"/>
</dbReference>
<accession>A0A5A9Z710</accession>
<dbReference type="Pfam" id="PF08669">
    <property type="entry name" value="GCV_T_C"/>
    <property type="match status" value="1"/>
</dbReference>
<organism evidence="4 5">
    <name type="scientific">Aquicoccus porphyridii</name>
    <dbReference type="NCBI Taxonomy" id="1852029"/>
    <lineage>
        <taxon>Bacteria</taxon>
        <taxon>Pseudomonadati</taxon>
        <taxon>Pseudomonadota</taxon>
        <taxon>Alphaproteobacteria</taxon>
        <taxon>Rhodobacterales</taxon>
        <taxon>Paracoccaceae</taxon>
        <taxon>Aquicoccus</taxon>
    </lineage>
</organism>
<dbReference type="PANTHER" id="PTHR43757">
    <property type="entry name" value="AMINOMETHYLTRANSFERASE"/>
    <property type="match status" value="1"/>
</dbReference>
<dbReference type="AlphaFoldDB" id="A0A5A9Z710"/>
<dbReference type="SUPFAM" id="SSF101790">
    <property type="entry name" value="Aminomethyltransferase beta-barrel domain"/>
    <property type="match status" value="1"/>
</dbReference>
<dbReference type="InterPro" id="IPR006222">
    <property type="entry name" value="GCVT_N"/>
</dbReference>
<feature type="domain" description="Aminomethyltransferase C-terminal" evidence="3">
    <location>
        <begin position="292"/>
        <end position="369"/>
    </location>
</feature>
<dbReference type="InterPro" id="IPR027266">
    <property type="entry name" value="TrmE/GcvT-like"/>
</dbReference>
<evidence type="ECO:0000259" key="3">
    <source>
        <dbReference type="Pfam" id="PF08669"/>
    </source>
</evidence>
<evidence type="ECO:0000256" key="1">
    <source>
        <dbReference type="PIRSR" id="PIRSR006487-1"/>
    </source>
</evidence>
<dbReference type="InterPro" id="IPR029043">
    <property type="entry name" value="GcvT/YgfZ_C"/>
</dbReference>
<name>A0A5A9Z710_9RHOB</name>
<evidence type="ECO:0000313" key="4">
    <source>
        <dbReference type="EMBL" id="KAA0912977.1"/>
    </source>
</evidence>
<dbReference type="EMBL" id="VINQ01000011">
    <property type="protein sequence ID" value="KAA0912977.1"/>
    <property type="molecule type" value="Genomic_DNA"/>
</dbReference>
<dbReference type="SUPFAM" id="SSF103025">
    <property type="entry name" value="Folate-binding domain"/>
    <property type="match status" value="1"/>
</dbReference>
<protein>
    <submittedName>
        <fullName evidence="4">Glycine cleavage system protein T</fullName>
    </submittedName>
</protein>
<gene>
    <name evidence="4" type="ORF">FLO80_14200</name>
</gene>
<dbReference type="RefSeq" id="WP_111364449.1">
    <property type="nucleotide sequence ID" value="NZ_VINQ01000011.1"/>
</dbReference>
<dbReference type="PIRSF" id="PIRSF006487">
    <property type="entry name" value="GcvT"/>
    <property type="match status" value="1"/>
</dbReference>
<dbReference type="InterPro" id="IPR028896">
    <property type="entry name" value="GcvT/YgfZ/DmdA"/>
</dbReference>
<keyword evidence="5" id="KW-1185">Reference proteome</keyword>